<dbReference type="SUPFAM" id="SSF53254">
    <property type="entry name" value="Phosphoglycerate mutase-like"/>
    <property type="match status" value="1"/>
</dbReference>
<organism evidence="4 5">
    <name type="scientific">Helicocarpus griseus UAMH5409</name>
    <dbReference type="NCBI Taxonomy" id="1447875"/>
    <lineage>
        <taxon>Eukaryota</taxon>
        <taxon>Fungi</taxon>
        <taxon>Dikarya</taxon>
        <taxon>Ascomycota</taxon>
        <taxon>Pezizomycotina</taxon>
        <taxon>Eurotiomycetes</taxon>
        <taxon>Eurotiomycetidae</taxon>
        <taxon>Onygenales</taxon>
        <taxon>Ajellomycetaceae</taxon>
        <taxon>Helicocarpus</taxon>
    </lineage>
</organism>
<feature type="chain" id="PRO_5012767201" description="Phosphoglycerate mutase-like protein" evidence="3">
    <location>
        <begin position="21"/>
        <end position="601"/>
    </location>
</feature>
<dbReference type="STRING" id="1447875.A0A2B7WYY0"/>
<evidence type="ECO:0000256" key="3">
    <source>
        <dbReference type="SAM" id="SignalP"/>
    </source>
</evidence>
<accession>A0A2B7WYY0</accession>
<feature type="transmembrane region" description="Helical" evidence="2">
    <location>
        <begin position="467"/>
        <end position="489"/>
    </location>
</feature>
<dbReference type="PANTHER" id="PTHR11567">
    <property type="entry name" value="ACID PHOSPHATASE-RELATED"/>
    <property type="match status" value="1"/>
</dbReference>
<keyword evidence="3" id="KW-0732">Signal</keyword>
<dbReference type="InterPro" id="IPR029033">
    <property type="entry name" value="His_PPase_superfam"/>
</dbReference>
<comment type="caution">
    <text evidence="4">The sequence shown here is derived from an EMBL/GenBank/DDBJ whole genome shotgun (WGS) entry which is preliminary data.</text>
</comment>
<protein>
    <recommendedName>
        <fullName evidence="6">Phosphoglycerate mutase-like protein</fullName>
    </recommendedName>
</protein>
<feature type="signal peptide" evidence="3">
    <location>
        <begin position="1"/>
        <end position="20"/>
    </location>
</feature>
<evidence type="ECO:0000313" key="5">
    <source>
        <dbReference type="Proteomes" id="UP000223968"/>
    </source>
</evidence>
<comment type="similarity">
    <text evidence="1">Belongs to the histidine acid phosphatase family.</text>
</comment>
<sequence>MRLSSHITTLLVYIFAFSSAQDVPREKIWSSVVFTRFGDSTPYVLPSSQFLTSWGARQLMAAGAAFRYRYLDDSGLPEDAETRISGLSQMTLMVDEVNILSVVDQYVSASAHAFMQGFYPPAPNTTTTTGSLLDAANSVNGEYMDYPLGGYQYPEILAPSYKDPINVQLEGNTNCRAYEAARSVWLDSEEFHAIKAASAEFYADIYSRALQGVFEEENANFLNAYPIYEFLNYQYVHNTAATQEFIFYKDVMIARELADKWMFATNGNLAINGVGGDNDDVDDDSSILAIAGRTFAKFVVEAFEMNYHSNGLSRKLSLVFGGFEPMIAFAALAKLASENQPNFYSLPEQGASMVFELFSMETNASTDQYPDPSNLMVRFFLRNITDPSDILQPLDFYPLFGRAPGQPGMPYEDFKDEMVDIMMPVSEWCHKCGSATAFCAAYNPMFTDNSEGGSGPNHLNPAIAGGIGAFIGLVVAGFAIAGGVGNCLARVSRRMADRRGFGFGGFKGNDRRPSDPDLTFEREHVTSNAGISNYRSGGDGGRERVGSWELRNKKAAAGGSGSSSFDDTLPFAGAGAGAARRQSFDDDYMAIAEPVKAYERV</sequence>
<dbReference type="OrthoDB" id="258392at2759"/>
<evidence type="ECO:0000256" key="1">
    <source>
        <dbReference type="ARBA" id="ARBA00005375"/>
    </source>
</evidence>
<keyword evidence="2" id="KW-0472">Membrane</keyword>
<dbReference type="InterPro" id="IPR000560">
    <property type="entry name" value="His_Pase_clade-2"/>
</dbReference>
<dbReference type="Proteomes" id="UP000223968">
    <property type="component" value="Unassembled WGS sequence"/>
</dbReference>
<evidence type="ECO:0008006" key="6">
    <source>
        <dbReference type="Google" id="ProtNLM"/>
    </source>
</evidence>
<reference evidence="4 5" key="1">
    <citation type="submission" date="2017-10" db="EMBL/GenBank/DDBJ databases">
        <title>Comparative genomics in systemic dimorphic fungi from Ajellomycetaceae.</title>
        <authorList>
            <person name="Munoz J.F."/>
            <person name="Mcewen J.G."/>
            <person name="Clay O.K."/>
            <person name="Cuomo C.A."/>
        </authorList>
    </citation>
    <scope>NUCLEOTIDE SEQUENCE [LARGE SCALE GENOMIC DNA]</scope>
    <source>
        <strain evidence="4 5">UAMH5409</strain>
    </source>
</reference>
<dbReference type="EMBL" id="PDNB01000167">
    <property type="protein sequence ID" value="PGH01773.1"/>
    <property type="molecule type" value="Genomic_DNA"/>
</dbReference>
<keyword evidence="5" id="KW-1185">Reference proteome</keyword>
<dbReference type="GO" id="GO:0016791">
    <property type="term" value="F:phosphatase activity"/>
    <property type="evidence" value="ECO:0007669"/>
    <property type="project" value="TreeGrafter"/>
</dbReference>
<evidence type="ECO:0000256" key="2">
    <source>
        <dbReference type="SAM" id="Phobius"/>
    </source>
</evidence>
<proteinExistence type="inferred from homology"/>
<dbReference type="InterPro" id="IPR050645">
    <property type="entry name" value="Histidine_acid_phosphatase"/>
</dbReference>
<dbReference type="AlphaFoldDB" id="A0A2B7WYY0"/>
<dbReference type="PANTHER" id="PTHR11567:SF127">
    <property type="entry name" value="HISTIDINE ACID PHOSPHATASE"/>
    <property type="match status" value="1"/>
</dbReference>
<gene>
    <name evidence="4" type="ORF">AJ79_07821</name>
</gene>
<dbReference type="Pfam" id="PF00328">
    <property type="entry name" value="His_Phos_2"/>
    <property type="match status" value="1"/>
</dbReference>
<keyword evidence="2" id="KW-0812">Transmembrane</keyword>
<dbReference type="Gene3D" id="3.40.50.1240">
    <property type="entry name" value="Phosphoglycerate mutase-like"/>
    <property type="match status" value="1"/>
</dbReference>
<name>A0A2B7WYY0_9EURO</name>
<evidence type="ECO:0000313" key="4">
    <source>
        <dbReference type="EMBL" id="PGH01773.1"/>
    </source>
</evidence>
<keyword evidence="2" id="KW-1133">Transmembrane helix</keyword>